<dbReference type="EMBL" id="CP012333">
    <property type="protein sequence ID" value="AKV00424.1"/>
    <property type="molecule type" value="Genomic_DNA"/>
</dbReference>
<protein>
    <submittedName>
        <fullName evidence="1">Uncharacterized protein</fullName>
    </submittedName>
</protein>
<accession>A0A0K1Q3X0</accession>
<sequence length="47" mass="4923">MAPPSSVTSFVMAFDSSSLLHAFTDAAKPAANATSIHPRLMAPPRHS</sequence>
<reference evidence="1 2" key="1">
    <citation type="submission" date="2015-08" db="EMBL/GenBank/DDBJ databases">
        <authorList>
            <person name="Babu N.S."/>
            <person name="Beckwith C.J."/>
            <person name="Beseler K.G."/>
            <person name="Brison A."/>
            <person name="Carone J.V."/>
            <person name="Caskin T.P."/>
            <person name="Diamond M."/>
            <person name="Durham M.E."/>
            <person name="Foxe J.M."/>
            <person name="Go M."/>
            <person name="Henderson B.A."/>
            <person name="Jones I.B."/>
            <person name="McGettigan J.A."/>
            <person name="Micheletti S.J."/>
            <person name="Nasrallah M.E."/>
            <person name="Ortiz D."/>
            <person name="Piller C.R."/>
            <person name="Privatt S.R."/>
            <person name="Schneider S.L."/>
            <person name="Sharp S."/>
            <person name="Smith T.C."/>
            <person name="Stanton J.D."/>
            <person name="Ullery H.E."/>
            <person name="Wilson R.J."/>
            <person name="Serrano M.G."/>
            <person name="Buck G."/>
            <person name="Lee V."/>
            <person name="Wang Y."/>
            <person name="Carvalho R."/>
            <person name="Voegtly L."/>
            <person name="Shi R."/>
            <person name="Duckworth R."/>
            <person name="Johnson A."/>
            <person name="Loviza R."/>
            <person name="Walstead R."/>
            <person name="Shah Z."/>
            <person name="Kiflezghi M."/>
            <person name="Wade K."/>
            <person name="Ball S.L."/>
            <person name="Bradley K.W."/>
            <person name="Asai D.J."/>
            <person name="Bowman C.A."/>
            <person name="Russell D.A."/>
            <person name="Pope W.H."/>
            <person name="Jacobs-Sera D."/>
            <person name="Hendrix R.W."/>
            <person name="Hatfull G.F."/>
        </authorList>
    </citation>
    <scope>NUCLEOTIDE SEQUENCE [LARGE SCALE GENOMIC DNA]</scope>
    <source>
        <strain evidence="1 2">DSM 27648</strain>
    </source>
</reference>
<keyword evidence="2" id="KW-1185">Reference proteome</keyword>
<evidence type="ECO:0000313" key="1">
    <source>
        <dbReference type="EMBL" id="AKV00424.1"/>
    </source>
</evidence>
<dbReference type="Proteomes" id="UP000064967">
    <property type="component" value="Chromosome"/>
</dbReference>
<name>A0A0K1Q3X0_9BACT</name>
<dbReference type="STRING" id="1391654.AKJ09_07087"/>
<gene>
    <name evidence="1" type="ORF">AKJ09_07087</name>
</gene>
<evidence type="ECO:0000313" key="2">
    <source>
        <dbReference type="Proteomes" id="UP000064967"/>
    </source>
</evidence>
<dbReference type="AlphaFoldDB" id="A0A0K1Q3X0"/>
<proteinExistence type="predicted"/>
<organism evidence="1 2">
    <name type="scientific">Labilithrix luteola</name>
    <dbReference type="NCBI Taxonomy" id="1391654"/>
    <lineage>
        <taxon>Bacteria</taxon>
        <taxon>Pseudomonadati</taxon>
        <taxon>Myxococcota</taxon>
        <taxon>Polyangia</taxon>
        <taxon>Polyangiales</taxon>
        <taxon>Labilitrichaceae</taxon>
        <taxon>Labilithrix</taxon>
    </lineage>
</organism>
<dbReference type="KEGG" id="llu:AKJ09_07087"/>